<dbReference type="Pfam" id="PF05853">
    <property type="entry name" value="BKACE"/>
    <property type="match status" value="1"/>
</dbReference>
<keyword evidence="3" id="KW-0479">Metal-binding</keyword>
<evidence type="ECO:0000256" key="4">
    <source>
        <dbReference type="ARBA" id="ARBA00022833"/>
    </source>
</evidence>
<dbReference type="Gene3D" id="3.20.20.70">
    <property type="entry name" value="Aldolase class I"/>
    <property type="match status" value="1"/>
</dbReference>
<dbReference type="STRING" id="96561.Dole_2170"/>
<dbReference type="Proteomes" id="UP000008561">
    <property type="component" value="Chromosome"/>
</dbReference>
<organism evidence="5 6">
    <name type="scientific">Desulfosudis oleivorans (strain DSM 6200 / JCM 39069 / Hxd3)</name>
    <name type="common">Desulfococcus oleovorans</name>
    <dbReference type="NCBI Taxonomy" id="96561"/>
    <lineage>
        <taxon>Bacteria</taxon>
        <taxon>Pseudomonadati</taxon>
        <taxon>Thermodesulfobacteriota</taxon>
        <taxon>Desulfobacteria</taxon>
        <taxon>Desulfobacterales</taxon>
        <taxon>Desulfosudaceae</taxon>
        <taxon>Desulfosudis</taxon>
    </lineage>
</organism>
<dbReference type="PANTHER" id="PTHR37418">
    <property type="entry name" value="3-KETO-5-AMINOHEXANOATE CLEAVAGE ENZYME-RELATED"/>
    <property type="match status" value="1"/>
</dbReference>
<gene>
    <name evidence="5" type="ordered locus">Dole_2170</name>
</gene>
<evidence type="ECO:0000256" key="1">
    <source>
        <dbReference type="ARBA" id="ARBA00001947"/>
    </source>
</evidence>
<dbReference type="KEGG" id="dol:Dole_2170"/>
<dbReference type="PANTHER" id="PTHR37418:SF2">
    <property type="entry name" value="3-KETO-5-AMINOHEXANOATE CLEAVAGE ENZYME"/>
    <property type="match status" value="1"/>
</dbReference>
<evidence type="ECO:0000256" key="3">
    <source>
        <dbReference type="ARBA" id="ARBA00022723"/>
    </source>
</evidence>
<reference evidence="5 6" key="1">
    <citation type="submission" date="2007-10" db="EMBL/GenBank/DDBJ databases">
        <title>Complete sequence of Desulfococcus oleovorans Hxd3.</title>
        <authorList>
            <consortium name="US DOE Joint Genome Institute"/>
            <person name="Copeland A."/>
            <person name="Lucas S."/>
            <person name="Lapidus A."/>
            <person name="Barry K."/>
            <person name="Glavina del Rio T."/>
            <person name="Dalin E."/>
            <person name="Tice H."/>
            <person name="Pitluck S."/>
            <person name="Kiss H."/>
            <person name="Brettin T."/>
            <person name="Bruce D."/>
            <person name="Detter J.C."/>
            <person name="Han C."/>
            <person name="Schmutz J."/>
            <person name="Larimer F."/>
            <person name="Land M."/>
            <person name="Hauser L."/>
            <person name="Kyrpides N."/>
            <person name="Kim E."/>
            <person name="Wawrik B."/>
            <person name="Richardson P."/>
        </authorList>
    </citation>
    <scope>NUCLEOTIDE SEQUENCE [LARGE SCALE GENOMIC DNA]</scope>
    <source>
        <strain evidence="6">DSM 6200 / JCM 39069 / Hxd3</strain>
    </source>
</reference>
<evidence type="ECO:0008006" key="7">
    <source>
        <dbReference type="Google" id="ProtNLM"/>
    </source>
</evidence>
<comment type="cofactor">
    <cofactor evidence="1">
        <name>Zn(2+)</name>
        <dbReference type="ChEBI" id="CHEBI:29105"/>
    </cofactor>
</comment>
<dbReference type="InterPro" id="IPR013785">
    <property type="entry name" value="Aldolase_TIM"/>
</dbReference>
<dbReference type="InterPro" id="IPR008567">
    <property type="entry name" value="BKACE"/>
</dbReference>
<keyword evidence="6" id="KW-1185">Reference proteome</keyword>
<evidence type="ECO:0000256" key="2">
    <source>
        <dbReference type="ARBA" id="ARBA00022679"/>
    </source>
</evidence>
<dbReference type="eggNOG" id="COG3246">
    <property type="taxonomic scope" value="Bacteria"/>
</dbReference>
<dbReference type="HOGENOM" id="CLU_065536_2_0_7"/>
<dbReference type="OrthoDB" id="9155960at2"/>
<dbReference type="AlphaFoldDB" id="A8ZUE2"/>
<dbReference type="GO" id="GO:0046872">
    <property type="term" value="F:metal ion binding"/>
    <property type="evidence" value="ECO:0007669"/>
    <property type="project" value="UniProtKB-KW"/>
</dbReference>
<evidence type="ECO:0000313" key="6">
    <source>
        <dbReference type="Proteomes" id="UP000008561"/>
    </source>
</evidence>
<dbReference type="GO" id="GO:0043720">
    <property type="term" value="F:3-keto-5-aminohexanoate cleavage activity"/>
    <property type="evidence" value="ECO:0007669"/>
    <property type="project" value="InterPro"/>
</dbReference>
<keyword evidence="4" id="KW-0862">Zinc</keyword>
<protein>
    <recommendedName>
        <fullName evidence="7">3-keto-5-aminohexanoate cleavage protein</fullName>
    </recommendedName>
</protein>
<accession>A8ZUE2</accession>
<sequence>MTEKAIITAALSGAATFKNNNPSVPYTPAEFAEEAAKAYKAGAAMVHVHAKTDDGWPTWDIDRIRQTHDAIKDRTPELIVNLSSAVGMGATAEQRIAQIVAIKPEMASLNTNTMNFSVLDRKTGAIFVDYVFENTFTMLQDFGKAMEDNRVKPEIEIYDMGGLDNFCAIAKQGFFTEPLNFNFVWGVTGGQQFRPDTFVALAHAVKSLGRKINFTTCGVAKDEFPAIMQSALMGGHMRVGLEDNTRLANGELAKGNYELVEQAVKIAEVLGRTPATPDEARTIMGLRGAD</sequence>
<keyword evidence="2" id="KW-0808">Transferase</keyword>
<name>A8ZUE2_DESOH</name>
<evidence type="ECO:0000313" key="5">
    <source>
        <dbReference type="EMBL" id="ABW67974.1"/>
    </source>
</evidence>
<dbReference type="RefSeq" id="WP_012175586.1">
    <property type="nucleotide sequence ID" value="NC_009943.1"/>
</dbReference>
<dbReference type="EMBL" id="CP000859">
    <property type="protein sequence ID" value="ABW67974.1"/>
    <property type="molecule type" value="Genomic_DNA"/>
</dbReference>
<proteinExistence type="predicted"/>